<dbReference type="PROSITE" id="PS51257">
    <property type="entry name" value="PROKAR_LIPOPROTEIN"/>
    <property type="match status" value="1"/>
</dbReference>
<feature type="transmembrane region" description="Helical" evidence="8">
    <location>
        <begin position="231"/>
        <end position="252"/>
    </location>
</feature>
<evidence type="ECO:0000256" key="2">
    <source>
        <dbReference type="ARBA" id="ARBA00009509"/>
    </source>
</evidence>
<dbReference type="GO" id="GO:0009306">
    <property type="term" value="P:protein secretion"/>
    <property type="evidence" value="ECO:0007669"/>
    <property type="project" value="InterPro"/>
</dbReference>
<keyword evidence="4 8" id="KW-0472">Membrane</keyword>
<dbReference type="Gene3D" id="3.30.70.1530">
    <property type="entry name" value="Hypothetical protein rpa1041"/>
    <property type="match status" value="1"/>
</dbReference>
<dbReference type="STRING" id="1945662.B0A89_13175"/>
<comment type="subcellular location">
    <subcellularLocation>
        <location evidence="1">Cell outer membrane</location>
        <topology evidence="1">Lipid-anchor</topology>
    </subcellularLocation>
</comment>
<dbReference type="Pfam" id="PF01514">
    <property type="entry name" value="YscJ_FliF"/>
    <property type="match status" value="1"/>
</dbReference>
<evidence type="ECO:0000256" key="5">
    <source>
        <dbReference type="ARBA" id="ARBA00023139"/>
    </source>
</evidence>
<evidence type="ECO:0000313" key="11">
    <source>
        <dbReference type="Proteomes" id="UP000193017"/>
    </source>
</evidence>
<dbReference type="AlphaFoldDB" id="A0A1W6D013"/>
<dbReference type="Gene3D" id="3.30.300.30">
    <property type="match status" value="1"/>
</dbReference>
<organism evidence="10 11">
    <name type="scientific">Paracoccus contaminans</name>
    <dbReference type="NCBI Taxonomy" id="1945662"/>
    <lineage>
        <taxon>Bacteria</taxon>
        <taxon>Pseudomonadati</taxon>
        <taxon>Pseudomonadota</taxon>
        <taxon>Alphaproteobacteria</taxon>
        <taxon>Rhodobacterales</taxon>
        <taxon>Paracoccaceae</taxon>
        <taxon>Paracoccus</taxon>
    </lineage>
</organism>
<dbReference type="OrthoDB" id="9807026at2"/>
<evidence type="ECO:0000259" key="9">
    <source>
        <dbReference type="Pfam" id="PF01514"/>
    </source>
</evidence>
<dbReference type="InterPro" id="IPR006182">
    <property type="entry name" value="FliF_N_dom"/>
</dbReference>
<evidence type="ECO:0000256" key="1">
    <source>
        <dbReference type="ARBA" id="ARBA00004459"/>
    </source>
</evidence>
<feature type="signal peptide" evidence="8">
    <location>
        <begin position="1"/>
        <end position="18"/>
    </location>
</feature>
<dbReference type="EMBL" id="CP020612">
    <property type="protein sequence ID" value="ARJ70447.1"/>
    <property type="molecule type" value="Genomic_DNA"/>
</dbReference>
<keyword evidence="7 8" id="KW-0449">Lipoprotein</keyword>
<evidence type="ECO:0000256" key="8">
    <source>
        <dbReference type="RuleBase" id="RU364102"/>
    </source>
</evidence>
<dbReference type="KEGG" id="pcon:B0A89_13175"/>
<dbReference type="PRINTS" id="PR01338">
    <property type="entry name" value="TYPE3OMKPROT"/>
</dbReference>
<sequence>MRLSFRAASPSAALRPCAALCLVLALSACKTEMYSGLGEREANDMVAALVAQGIPADKKPGPEGLTVRVDQARFAEAMAILEDKGLPAQKYDTMGEVFKKQGLVSSPTEERARLIYALSEELSRTVAEIDGVLSARIHVVLPEADMLGRDVKPSSASVFVRYAPGSNVENYAAQIKLLVANSIEGLLYDNITVVMVPAATVAADAGSKAAPRLTRVLGLWVHPASVGRLCVMLGALTALASAGFLLAGWPWVQARRRKRADPLMTEAGA</sequence>
<evidence type="ECO:0000256" key="4">
    <source>
        <dbReference type="ARBA" id="ARBA00023136"/>
    </source>
</evidence>
<feature type="domain" description="Flagellar M-ring N-terminal" evidence="9">
    <location>
        <begin position="31"/>
        <end position="195"/>
    </location>
</feature>
<dbReference type="InterPro" id="IPR045851">
    <property type="entry name" value="AMP-bd_C_sf"/>
</dbReference>
<name>A0A1W6D013_9RHOB</name>
<gene>
    <name evidence="10" type="ORF">B0A89_13175</name>
</gene>
<keyword evidence="11" id="KW-1185">Reference proteome</keyword>
<protein>
    <recommendedName>
        <fullName evidence="8">Lipoprotein</fullName>
    </recommendedName>
</protein>
<dbReference type="Proteomes" id="UP000193017">
    <property type="component" value="Chromosome"/>
</dbReference>
<evidence type="ECO:0000256" key="3">
    <source>
        <dbReference type="ARBA" id="ARBA00022729"/>
    </source>
</evidence>
<proteinExistence type="inferred from homology"/>
<keyword evidence="6 8" id="KW-0998">Cell outer membrane</keyword>
<reference evidence="10 11" key="1">
    <citation type="submission" date="2017-03" db="EMBL/GenBank/DDBJ databases">
        <title>Genome sequence of Paracoccus contaminans isolated from a water microcosm.</title>
        <authorList>
            <person name="Aurass P."/>
            <person name="Karste S."/>
            <person name="Trost E."/>
            <person name="Glaeser S.P."/>
            <person name="Kaempfer P."/>
            <person name="Flieger A."/>
        </authorList>
    </citation>
    <scope>NUCLEOTIDE SEQUENCE [LARGE SCALE GENOMIC DNA]</scope>
    <source>
        <strain evidence="11">RKI 16-01929T\LMG 29738T\CCM 8701T\CIP 111112T</strain>
    </source>
</reference>
<evidence type="ECO:0000256" key="7">
    <source>
        <dbReference type="ARBA" id="ARBA00023288"/>
    </source>
</evidence>
<dbReference type="PANTHER" id="PTHR30046:SF2">
    <property type="entry name" value="YOP PROTEINS TRANSLOCATION LIPOPROTEIN J"/>
    <property type="match status" value="1"/>
</dbReference>
<feature type="chain" id="PRO_5011831099" description="Lipoprotein" evidence="8">
    <location>
        <begin position="19"/>
        <end position="269"/>
    </location>
</feature>
<keyword evidence="8" id="KW-1133">Transmembrane helix</keyword>
<evidence type="ECO:0000256" key="6">
    <source>
        <dbReference type="ARBA" id="ARBA00023237"/>
    </source>
</evidence>
<dbReference type="InterPro" id="IPR043427">
    <property type="entry name" value="YscJ/FliF"/>
</dbReference>
<evidence type="ECO:0000313" key="10">
    <source>
        <dbReference type="EMBL" id="ARJ70447.1"/>
    </source>
</evidence>
<accession>A0A1W6D013</accession>
<dbReference type="PANTHER" id="PTHR30046">
    <property type="entry name" value="FLAGELLAR M-RING PROTEIN"/>
    <property type="match status" value="1"/>
</dbReference>
<keyword evidence="5 8" id="KW-0564">Palmitate</keyword>
<keyword evidence="8" id="KW-0812">Transmembrane</keyword>
<comment type="similarity">
    <text evidence="2 8">Belongs to the YscJ lipoprotein family.</text>
</comment>
<keyword evidence="3 8" id="KW-0732">Signal</keyword>
<dbReference type="NCBIfam" id="TIGR02544">
    <property type="entry name" value="III_secr_YscJ"/>
    <property type="match status" value="1"/>
</dbReference>
<dbReference type="RefSeq" id="WP_085378504.1">
    <property type="nucleotide sequence ID" value="NZ_CP020612.1"/>
</dbReference>
<dbReference type="InterPro" id="IPR003282">
    <property type="entry name" value="T3SS_SctJ"/>
</dbReference>
<dbReference type="GO" id="GO:0009279">
    <property type="term" value="C:cell outer membrane"/>
    <property type="evidence" value="ECO:0007669"/>
    <property type="project" value="UniProtKB-SubCell"/>
</dbReference>